<evidence type="ECO:0000313" key="1">
    <source>
        <dbReference type="EMBL" id="SFI81275.1"/>
    </source>
</evidence>
<evidence type="ECO:0000313" key="2">
    <source>
        <dbReference type="Proteomes" id="UP000199548"/>
    </source>
</evidence>
<organism evidence="1 2">
    <name type="scientific">Paraburkholderia megapolitana</name>
    <dbReference type="NCBI Taxonomy" id="420953"/>
    <lineage>
        <taxon>Bacteria</taxon>
        <taxon>Pseudomonadati</taxon>
        <taxon>Pseudomonadota</taxon>
        <taxon>Betaproteobacteria</taxon>
        <taxon>Burkholderiales</taxon>
        <taxon>Burkholderiaceae</taxon>
        <taxon>Paraburkholderia</taxon>
    </lineage>
</organism>
<accession>A0A1I3LA48</accession>
<dbReference type="EMBL" id="FOQU01000004">
    <property type="protein sequence ID" value="SFI81275.1"/>
    <property type="molecule type" value="Genomic_DNA"/>
</dbReference>
<dbReference type="AlphaFoldDB" id="A0A1I3LA48"/>
<dbReference type="STRING" id="420953.SAMN05192543_104304"/>
<name>A0A1I3LA48_9BURK</name>
<dbReference type="Proteomes" id="UP000199548">
    <property type="component" value="Unassembled WGS sequence"/>
</dbReference>
<keyword evidence="2" id="KW-1185">Reference proteome</keyword>
<protein>
    <submittedName>
        <fullName evidence="1">Uncharacterized protein</fullName>
    </submittedName>
</protein>
<gene>
    <name evidence="1" type="ORF">SAMN05192543_104304</name>
</gene>
<reference evidence="1 2" key="1">
    <citation type="submission" date="2016-10" db="EMBL/GenBank/DDBJ databases">
        <authorList>
            <person name="de Groot N.N."/>
        </authorList>
    </citation>
    <scope>NUCLEOTIDE SEQUENCE [LARGE SCALE GENOMIC DNA]</scope>
    <source>
        <strain evidence="1 2">LMG 23650</strain>
    </source>
</reference>
<proteinExistence type="predicted"/>
<sequence length="124" mass="13164">MFVSWASDCEPIAVAPLATVVTVAPFTPATVPACAQVPTAVVSAPLAEPQVAAFTVDVDVLSNVRPCVVLVPVPLPLPLDPPAPIVEIVVERPVDSEVLRLPVEVDRLFRLLLVVERPVDSDEI</sequence>